<comment type="similarity">
    <text evidence="5">Belongs to the apyrase family.</text>
</comment>
<feature type="transmembrane region" description="Helical" evidence="8">
    <location>
        <begin position="84"/>
        <end position="101"/>
    </location>
</feature>
<dbReference type="PANTHER" id="PTHR13023">
    <property type="entry name" value="APYRASE"/>
    <property type="match status" value="1"/>
</dbReference>
<evidence type="ECO:0000256" key="6">
    <source>
        <dbReference type="PIRSR" id="PIRSR609283-1"/>
    </source>
</evidence>
<evidence type="ECO:0000256" key="8">
    <source>
        <dbReference type="SAM" id="Phobius"/>
    </source>
</evidence>
<evidence type="ECO:0000256" key="4">
    <source>
        <dbReference type="ARBA" id="ARBA00022837"/>
    </source>
</evidence>
<dbReference type="EMBL" id="JAOPGA020001822">
    <property type="protein sequence ID" value="KAL0491592.1"/>
    <property type="molecule type" value="Genomic_DNA"/>
</dbReference>
<gene>
    <name evidence="9" type="ORF">AKO1_000159</name>
</gene>
<dbReference type="PANTHER" id="PTHR13023:SF3">
    <property type="entry name" value="SOLUBLE CALCIUM-ACTIVATED NUCLEOTIDASE 1"/>
    <property type="match status" value="1"/>
</dbReference>
<comment type="cofactor">
    <cofactor evidence="1 6">
        <name>Ca(2+)</name>
        <dbReference type="ChEBI" id="CHEBI:29108"/>
    </cofactor>
</comment>
<keyword evidence="4 6" id="KW-0106">Calcium</keyword>
<organism evidence="9 10">
    <name type="scientific">Acrasis kona</name>
    <dbReference type="NCBI Taxonomy" id="1008807"/>
    <lineage>
        <taxon>Eukaryota</taxon>
        <taxon>Discoba</taxon>
        <taxon>Heterolobosea</taxon>
        <taxon>Tetramitia</taxon>
        <taxon>Eutetramitia</taxon>
        <taxon>Acrasidae</taxon>
        <taxon>Acrasis</taxon>
    </lineage>
</organism>
<keyword evidence="3" id="KW-0378">Hydrolase</keyword>
<evidence type="ECO:0000256" key="2">
    <source>
        <dbReference type="ARBA" id="ARBA00022723"/>
    </source>
</evidence>
<feature type="binding site" evidence="6">
    <location>
        <position position="378"/>
    </location>
    <ligand>
        <name>Ca(2+)</name>
        <dbReference type="ChEBI" id="CHEBI:29108"/>
    </ligand>
</feature>
<feature type="binding site" evidence="6">
    <location>
        <position position="317"/>
    </location>
    <ligand>
        <name>Ca(2+)</name>
        <dbReference type="ChEBI" id="CHEBI:29108"/>
    </ligand>
</feature>
<keyword evidence="8" id="KW-1133">Transmembrane helix</keyword>
<feature type="compositionally biased region" description="Polar residues" evidence="7">
    <location>
        <begin position="1"/>
        <end position="11"/>
    </location>
</feature>
<accession>A0AAW2ZR37</accession>
<dbReference type="InterPro" id="IPR036258">
    <property type="entry name" value="Apyrase_sf"/>
</dbReference>
<dbReference type="GO" id="GO:0045134">
    <property type="term" value="F:UDP phosphatase activity"/>
    <property type="evidence" value="ECO:0007669"/>
    <property type="project" value="TreeGrafter"/>
</dbReference>
<keyword evidence="2 6" id="KW-0479">Metal-binding</keyword>
<feature type="binding site" evidence="6">
    <location>
        <position position="200"/>
    </location>
    <ligand>
        <name>Ca(2+)</name>
        <dbReference type="ChEBI" id="CHEBI:29108"/>
    </ligand>
</feature>
<dbReference type="AlphaFoldDB" id="A0AAW2ZR37"/>
<dbReference type="GO" id="GO:0005509">
    <property type="term" value="F:calcium ion binding"/>
    <property type="evidence" value="ECO:0007669"/>
    <property type="project" value="InterPro"/>
</dbReference>
<evidence type="ECO:0000256" key="7">
    <source>
        <dbReference type="SAM" id="MobiDB-lite"/>
    </source>
</evidence>
<evidence type="ECO:0000256" key="1">
    <source>
        <dbReference type="ARBA" id="ARBA00001913"/>
    </source>
</evidence>
<comment type="caution">
    <text evidence="9">The sequence shown here is derived from an EMBL/GenBank/DDBJ whole genome shotgun (WGS) entry which is preliminary data.</text>
</comment>
<dbReference type="GO" id="GO:0004382">
    <property type="term" value="F:GDP phosphatase activity"/>
    <property type="evidence" value="ECO:0007669"/>
    <property type="project" value="TreeGrafter"/>
</dbReference>
<proteinExistence type="inferred from homology"/>
<evidence type="ECO:0000256" key="5">
    <source>
        <dbReference type="ARBA" id="ARBA00025738"/>
    </source>
</evidence>
<feature type="binding site" evidence="6">
    <location>
        <position position="199"/>
    </location>
    <ligand>
        <name>Ca(2+)</name>
        <dbReference type="ChEBI" id="CHEBI:29108"/>
    </ligand>
</feature>
<evidence type="ECO:0000313" key="9">
    <source>
        <dbReference type="EMBL" id="KAL0491592.1"/>
    </source>
</evidence>
<dbReference type="FunFam" id="2.120.10.100:FF:000001">
    <property type="entry name" value="Soluble calcium-activated nucleotidase 1"/>
    <property type="match status" value="1"/>
</dbReference>
<dbReference type="Proteomes" id="UP001431209">
    <property type="component" value="Unassembled WGS sequence"/>
</dbReference>
<name>A0AAW2ZR37_9EUKA</name>
<keyword evidence="8" id="KW-0472">Membrane</keyword>
<protein>
    <submittedName>
        <fullName evidence="9">Soluble calcium-activated nucleotidase</fullName>
    </submittedName>
</protein>
<reference evidence="9 10" key="1">
    <citation type="submission" date="2024-03" db="EMBL/GenBank/DDBJ databases">
        <title>The Acrasis kona genome and developmental transcriptomes reveal deep origins of eukaryotic multicellular pathways.</title>
        <authorList>
            <person name="Sheikh S."/>
            <person name="Fu C.-J."/>
            <person name="Brown M.W."/>
            <person name="Baldauf S.L."/>
        </authorList>
    </citation>
    <scope>NUCLEOTIDE SEQUENCE [LARGE SCALE GENOMIC DNA]</scope>
    <source>
        <strain evidence="9 10">ATCC MYA-3509</strain>
    </source>
</reference>
<dbReference type="InterPro" id="IPR009283">
    <property type="entry name" value="Apyrase"/>
</dbReference>
<dbReference type="Gene3D" id="2.120.10.100">
    <property type="entry name" value="Apyrase"/>
    <property type="match status" value="1"/>
</dbReference>
<dbReference type="SUPFAM" id="SSF101887">
    <property type="entry name" value="Apyrase"/>
    <property type="match status" value="1"/>
</dbReference>
<evidence type="ECO:0000256" key="3">
    <source>
        <dbReference type="ARBA" id="ARBA00022801"/>
    </source>
</evidence>
<sequence>MNQRTSSSNRIDNAHFDWDPNTPISMEQNAEMNQKKQYSGDTLLNLGVNDQPPTTTNDNSLWGNIVRTVSINSGTPNQKRFKKIGYVIFFVLLLVLVLSNFKPSTSISTKGGVANTLNTQPHQNNWYLNNERTDYVLTAVADRDSFSFDSASHTWKSVLLYGKLTRDKSTGLYTVEWDIKGQVPLKGKLAEQKRGLELSELKRFNGKLHAFDDRTGIVYELIPKDHSLVARHILSDGDGTTPKGFKCEWATVKDNKLYVGSIGKEWTTGDGVIIGKDPMWVKTIDTNGRVEHIDWVKNYEALRDAVGANYPGYMVHEAAEWNDFHKRWFFLPRRVSTQKYDENEDVKRGSNYILSASEDFLHITYKTVGVITPTRGFSSFKFIPGRPNEIIAVKSEEIGEEMQSFVTVFNLDGKVLMEETRIAGEKIEGIEIQ</sequence>
<feature type="binding site" evidence="6">
    <location>
        <position position="428"/>
    </location>
    <ligand>
        <name>Ca(2+)</name>
        <dbReference type="ChEBI" id="CHEBI:29108"/>
    </ligand>
</feature>
<keyword evidence="8" id="KW-0812">Transmembrane</keyword>
<evidence type="ECO:0000313" key="10">
    <source>
        <dbReference type="Proteomes" id="UP001431209"/>
    </source>
</evidence>
<dbReference type="Pfam" id="PF06079">
    <property type="entry name" value="Apyrase"/>
    <property type="match status" value="1"/>
</dbReference>
<feature type="region of interest" description="Disordered" evidence="7">
    <location>
        <begin position="1"/>
        <end position="20"/>
    </location>
</feature>
<feature type="binding site" evidence="6">
    <location>
        <position position="248"/>
    </location>
    <ligand>
        <name>Ca(2+)</name>
        <dbReference type="ChEBI" id="CHEBI:29108"/>
    </ligand>
</feature>
<dbReference type="GO" id="GO:0030166">
    <property type="term" value="P:proteoglycan biosynthetic process"/>
    <property type="evidence" value="ECO:0007669"/>
    <property type="project" value="TreeGrafter"/>
</dbReference>
<keyword evidence="10" id="KW-1185">Reference proteome</keyword>